<gene>
    <name evidence="1" type="ORF">CK501_10090</name>
</gene>
<organism evidence="1 2">
    <name type="scientific">Halovibrio salipaludis</name>
    <dbReference type="NCBI Taxonomy" id="2032626"/>
    <lineage>
        <taxon>Bacteria</taxon>
        <taxon>Pseudomonadati</taxon>
        <taxon>Pseudomonadota</taxon>
        <taxon>Gammaproteobacteria</taxon>
        <taxon>Oceanospirillales</taxon>
        <taxon>Halomonadaceae</taxon>
        <taxon>Halovibrio</taxon>
    </lineage>
</organism>
<protein>
    <submittedName>
        <fullName evidence="1">Uncharacterized protein</fullName>
    </submittedName>
</protein>
<evidence type="ECO:0000313" key="2">
    <source>
        <dbReference type="Proteomes" id="UP000218896"/>
    </source>
</evidence>
<dbReference type="RefSeq" id="WP_095617580.1">
    <property type="nucleotide sequence ID" value="NZ_NSKD01000003.1"/>
</dbReference>
<proteinExistence type="predicted"/>
<dbReference type="OrthoDB" id="6370918at2"/>
<name>A0A2A2F7Y3_9GAMM</name>
<keyword evidence="2" id="KW-1185">Reference proteome</keyword>
<comment type="caution">
    <text evidence="1">The sequence shown here is derived from an EMBL/GenBank/DDBJ whole genome shotgun (WGS) entry which is preliminary data.</text>
</comment>
<reference evidence="1 2" key="1">
    <citation type="submission" date="2017-08" db="EMBL/GenBank/DDBJ databases">
        <title>Halovibrio sewagensis sp. nov., isolated from wastewater of high salinity.</title>
        <authorList>
            <person name="Dong X."/>
            <person name="Zhang G."/>
        </authorList>
    </citation>
    <scope>NUCLEOTIDE SEQUENCE [LARGE SCALE GENOMIC DNA]</scope>
    <source>
        <strain evidence="1 2">YL5-2</strain>
    </source>
</reference>
<sequence length="65" mass="7963">MLVHGDQIRLTPRERRVIRRLTGIDPHFIHNRETMIRFRDQYLQSYPTDTPQIRLVKLLLRRNLV</sequence>
<evidence type="ECO:0000313" key="1">
    <source>
        <dbReference type="EMBL" id="PAU80749.1"/>
    </source>
</evidence>
<dbReference type="EMBL" id="NSKD01000003">
    <property type="protein sequence ID" value="PAU80749.1"/>
    <property type="molecule type" value="Genomic_DNA"/>
</dbReference>
<accession>A0A2A2F7Y3</accession>
<dbReference type="Proteomes" id="UP000218896">
    <property type="component" value="Unassembled WGS sequence"/>
</dbReference>
<dbReference type="AlphaFoldDB" id="A0A2A2F7Y3"/>